<evidence type="ECO:0000256" key="8">
    <source>
        <dbReference type="ARBA" id="ARBA00022843"/>
    </source>
</evidence>
<organism evidence="18 19">
    <name type="scientific">Regulus satrapa</name>
    <name type="common">Golden-crowned kinglet</name>
    <dbReference type="NCBI Taxonomy" id="13245"/>
    <lineage>
        <taxon>Eukaryota</taxon>
        <taxon>Metazoa</taxon>
        <taxon>Chordata</taxon>
        <taxon>Craniata</taxon>
        <taxon>Vertebrata</taxon>
        <taxon>Euteleostomi</taxon>
        <taxon>Archelosauria</taxon>
        <taxon>Archosauria</taxon>
        <taxon>Dinosauria</taxon>
        <taxon>Saurischia</taxon>
        <taxon>Theropoda</taxon>
        <taxon>Coelurosauria</taxon>
        <taxon>Aves</taxon>
        <taxon>Neognathae</taxon>
        <taxon>Neoaves</taxon>
        <taxon>Telluraves</taxon>
        <taxon>Australaves</taxon>
        <taxon>Passeriformes</taxon>
        <taxon>Regulidae</taxon>
        <taxon>Regulus</taxon>
    </lineage>
</organism>
<name>A0A7K4XVT9_REGSA</name>
<feature type="compositionally biased region" description="Basic and acidic residues" evidence="15">
    <location>
        <begin position="262"/>
        <end position="278"/>
    </location>
</feature>
<evidence type="ECO:0000256" key="4">
    <source>
        <dbReference type="ARBA" id="ARBA00022553"/>
    </source>
</evidence>
<dbReference type="InterPro" id="IPR036020">
    <property type="entry name" value="WW_dom_sf"/>
</dbReference>
<dbReference type="GO" id="GO:0070878">
    <property type="term" value="F:primary miRNA binding"/>
    <property type="evidence" value="ECO:0007669"/>
    <property type="project" value="TreeGrafter"/>
</dbReference>
<evidence type="ECO:0000256" key="2">
    <source>
        <dbReference type="ARBA" id="ARBA00004604"/>
    </source>
</evidence>
<keyword evidence="11" id="KW-0539">Nucleus</keyword>
<dbReference type="InterPro" id="IPR001202">
    <property type="entry name" value="WW_dom"/>
</dbReference>
<dbReference type="InterPro" id="IPR040375">
    <property type="entry name" value="DGCR8"/>
</dbReference>
<dbReference type="EMBL" id="VWZN01018301">
    <property type="protein sequence ID" value="NWR51073.1"/>
    <property type="molecule type" value="Genomic_DNA"/>
</dbReference>
<dbReference type="SUPFAM" id="SSF54768">
    <property type="entry name" value="dsRNA-binding domain-like"/>
    <property type="match status" value="2"/>
</dbReference>
<keyword evidence="9 14" id="KW-0694">RNA-binding</keyword>
<dbReference type="Gene3D" id="2.20.70.10">
    <property type="match status" value="1"/>
</dbReference>
<feature type="region of interest" description="Disordered" evidence="15">
    <location>
        <begin position="363"/>
        <end position="422"/>
    </location>
</feature>
<feature type="region of interest" description="Disordered" evidence="15">
    <location>
        <begin position="262"/>
        <end position="283"/>
    </location>
</feature>
<dbReference type="SMART" id="SM00456">
    <property type="entry name" value="WW"/>
    <property type="match status" value="1"/>
</dbReference>
<evidence type="ECO:0000256" key="12">
    <source>
        <dbReference type="ARBA" id="ARBA00064825"/>
    </source>
</evidence>
<keyword evidence="5" id="KW-0349">Heme</keyword>
<feature type="compositionally biased region" description="Pro residues" evidence="15">
    <location>
        <begin position="27"/>
        <end position="40"/>
    </location>
</feature>
<dbReference type="CDD" id="cd00201">
    <property type="entry name" value="WW"/>
    <property type="match status" value="1"/>
</dbReference>
<dbReference type="GO" id="GO:0003725">
    <property type="term" value="F:double-stranded RNA binding"/>
    <property type="evidence" value="ECO:0007669"/>
    <property type="project" value="TreeGrafter"/>
</dbReference>
<dbReference type="CDD" id="cd19867">
    <property type="entry name" value="DSRM_DGCR8_rpt1"/>
    <property type="match status" value="1"/>
</dbReference>
<dbReference type="GO" id="GO:0005654">
    <property type="term" value="C:nucleoplasm"/>
    <property type="evidence" value="ECO:0007669"/>
    <property type="project" value="UniProtKB-ARBA"/>
</dbReference>
<dbReference type="GO" id="GO:0042802">
    <property type="term" value="F:identical protein binding"/>
    <property type="evidence" value="ECO:0007669"/>
    <property type="project" value="InterPro"/>
</dbReference>
<dbReference type="GO" id="GO:0070877">
    <property type="term" value="C:microprocessor complex"/>
    <property type="evidence" value="ECO:0007669"/>
    <property type="project" value="InterPro"/>
</dbReference>
<feature type="region of interest" description="Disordered" evidence="15">
    <location>
        <begin position="1"/>
        <end position="70"/>
    </location>
</feature>
<evidence type="ECO:0000256" key="11">
    <source>
        <dbReference type="ARBA" id="ARBA00023242"/>
    </source>
</evidence>
<dbReference type="FunFam" id="3.30.160.20:FF:000021">
    <property type="entry name" value="Microprocessor complex subunit DGCR8"/>
    <property type="match status" value="1"/>
</dbReference>
<accession>A0A7K4XVT9</accession>
<dbReference type="GO" id="GO:0020037">
    <property type="term" value="F:heme binding"/>
    <property type="evidence" value="ECO:0007669"/>
    <property type="project" value="InterPro"/>
</dbReference>
<dbReference type="PROSITE" id="PS50020">
    <property type="entry name" value="WW_DOMAIN_2"/>
    <property type="match status" value="1"/>
</dbReference>
<evidence type="ECO:0000256" key="13">
    <source>
        <dbReference type="ARBA" id="ARBA00071956"/>
    </source>
</evidence>
<keyword evidence="10" id="KW-0408">Iron</keyword>
<keyword evidence="3" id="KW-1017">Isopeptide bond</keyword>
<evidence type="ECO:0000313" key="19">
    <source>
        <dbReference type="Proteomes" id="UP000529728"/>
    </source>
</evidence>
<dbReference type="FunFam" id="2.20.70.10:FF:000018">
    <property type="entry name" value="DGCR8 microprocessor complex subunit"/>
    <property type="match status" value="1"/>
</dbReference>
<keyword evidence="6" id="KW-0479">Metal-binding</keyword>
<comment type="subcellular location">
    <subcellularLocation>
        <location evidence="2">Nucleus</location>
        <location evidence="2">Nucleolus</location>
    </subcellularLocation>
</comment>
<feature type="non-terminal residue" evidence="18">
    <location>
        <position position="775"/>
    </location>
</feature>
<dbReference type="GO" id="GO:0031053">
    <property type="term" value="P:primary miRNA processing"/>
    <property type="evidence" value="ECO:0007669"/>
    <property type="project" value="InterPro"/>
</dbReference>
<keyword evidence="8" id="KW-0832">Ubl conjugation</keyword>
<evidence type="ECO:0000313" key="18">
    <source>
        <dbReference type="EMBL" id="NWR51073.1"/>
    </source>
</evidence>
<feature type="region of interest" description="Disordered" evidence="15">
    <location>
        <begin position="87"/>
        <end position="109"/>
    </location>
</feature>
<dbReference type="Proteomes" id="UP000529728">
    <property type="component" value="Unassembled WGS sequence"/>
</dbReference>
<dbReference type="SUPFAM" id="SSF51045">
    <property type="entry name" value="WW domain"/>
    <property type="match status" value="1"/>
</dbReference>
<dbReference type="CDD" id="cd19868">
    <property type="entry name" value="DSRM_DGCR8_rpt2"/>
    <property type="match status" value="1"/>
</dbReference>
<evidence type="ECO:0000256" key="9">
    <source>
        <dbReference type="ARBA" id="ARBA00022884"/>
    </source>
</evidence>
<keyword evidence="4" id="KW-0597">Phosphoprotein</keyword>
<feature type="region of interest" description="Disordered" evidence="15">
    <location>
        <begin position="745"/>
        <end position="775"/>
    </location>
</feature>
<protein>
    <recommendedName>
        <fullName evidence="13">Microprocessor complex subunit DGCR8</fullName>
    </recommendedName>
</protein>
<comment type="subunit">
    <text evidence="12">Monomer; in absence of heme. Homodimer; the association with heme promotes its dimerization. Component of the microprocessor complex, or pri-miRNA processing protein complex, which is composed of DROSHA and DGCR8. The microprocessor complex is a heterotrimer; each of the two DROSHA RNase III domains binds one DGCR8 (via C-terminal region). Interacts with ILF3, NCL and DROSHA. Interacts with CPSF3 and ISY1; this interaction is in an RNA dependent manner. Interacts with PUS10; interaction promotes pri-miRNAs processing.</text>
</comment>
<dbReference type="GO" id="GO:0046872">
    <property type="term" value="F:metal ion binding"/>
    <property type="evidence" value="ECO:0007669"/>
    <property type="project" value="UniProtKB-KW"/>
</dbReference>
<comment type="cofactor">
    <cofactor evidence="1">
        <name>heme</name>
        <dbReference type="ChEBI" id="CHEBI:30413"/>
    </cofactor>
</comment>
<dbReference type="InterPro" id="IPR014720">
    <property type="entry name" value="dsRBD_dom"/>
</dbReference>
<feature type="compositionally biased region" description="Basic and acidic residues" evidence="15">
    <location>
        <begin position="380"/>
        <end position="389"/>
    </location>
</feature>
<evidence type="ECO:0000256" key="6">
    <source>
        <dbReference type="ARBA" id="ARBA00022723"/>
    </source>
</evidence>
<evidence type="ECO:0000256" key="15">
    <source>
        <dbReference type="SAM" id="MobiDB-lite"/>
    </source>
</evidence>
<dbReference type="Gene3D" id="3.30.160.20">
    <property type="match status" value="2"/>
</dbReference>
<dbReference type="PANTHER" id="PTHR13482">
    <property type="entry name" value="MICRORNA PROCESSOR COMPLEX SUBUNIT DGCR8"/>
    <property type="match status" value="1"/>
</dbReference>
<dbReference type="Pfam" id="PF00035">
    <property type="entry name" value="dsrm"/>
    <property type="match status" value="2"/>
</dbReference>
<reference evidence="18 19" key="1">
    <citation type="submission" date="2019-09" db="EMBL/GenBank/DDBJ databases">
        <title>Bird 10,000 Genomes (B10K) Project - Family phase.</title>
        <authorList>
            <person name="Zhang G."/>
        </authorList>
    </citation>
    <scope>NUCLEOTIDE SEQUENCE [LARGE SCALE GENOMIC DNA]</scope>
    <source>
        <strain evidence="18">B10K-DU-001-18</strain>
        <tissue evidence="18">Muscle</tissue>
    </source>
</reference>
<dbReference type="SMART" id="SM00358">
    <property type="entry name" value="DSRM"/>
    <property type="match status" value="2"/>
</dbReference>
<evidence type="ECO:0000256" key="10">
    <source>
        <dbReference type="ARBA" id="ARBA00023004"/>
    </source>
</evidence>
<proteinExistence type="predicted"/>
<evidence type="ECO:0000259" key="16">
    <source>
        <dbReference type="PROSITE" id="PS50020"/>
    </source>
</evidence>
<feature type="non-terminal residue" evidence="18">
    <location>
        <position position="1"/>
    </location>
</feature>
<dbReference type="GO" id="GO:0005730">
    <property type="term" value="C:nucleolus"/>
    <property type="evidence" value="ECO:0007669"/>
    <property type="project" value="UniProtKB-SubCell"/>
</dbReference>
<sequence>MENYDHVPPLPKEPARETPVETQTCRPPLPPNEQPPPPPLQTSSDAEVMDVGSGGDGQSDPPAGDTHAPCRTQLLTKGSACYKSRLLVDPNSSDQSPRTARHAPSVRKFSPDLKLLKDVKISVSFTESCKSKDRKVLYTGVEQDYKADTEFGMNNVNGDLHVCPFGGSNGKAVGIGGESDDKKDDENDIDQEKRVEFAVLDELEDFTDNLMEIDEEGGGFTSKAIVQRDKVDEETLNFSYEDDFDNDVDALLEEGLRAPKTRRLDNEKYGGESDHQSDGETSVQPMMTKIKTVLKSRGRPPTEPLPDGWIMTFHNSGIPVYLHRESRVVTWSRPYFLGTGSIRKHDPPLSSIPCFHYKKMKENEEREQNNDITPNGEVSPVKHLDKSSELDCQTEEPDSTAADSGPLDDKDPSGGDAAQGALGQVKAKVEVCKDESVDLEDFRRYLEKRFDFEQVTVKKFRTWAERRQFNREMKRKQAESERPILPANQKLITLSVQDAPIKKEFVINPNGKSEVCILHEYMQRVLKVRPVYNFFECENPSEPFGASVIIDGVTYGAGTASSKKLAKNKAARATLEILIPDFVKQTSEEKPKDSQELEYFNHISIEDSRVYELTSKAGLLSPYQILHECLKRNHGMGDTSIKFEVIPGKNQKSEYVMTCGKHTVRGWCKNKRVGKQLASQKILQLLHPHVKNWGSLLRMYGRENSKLVKQETSDRSVIELQQYAKKNKPNLHILNKLQEEMKKLAQEREETRKKPKMTIVESAQPGSEPLCTVDV</sequence>
<dbReference type="Gene3D" id="3.30.160.590">
    <property type="match status" value="1"/>
</dbReference>
<evidence type="ECO:0000259" key="17">
    <source>
        <dbReference type="PROSITE" id="PS50137"/>
    </source>
</evidence>
<feature type="domain" description="DRBM" evidence="17">
    <location>
        <begin position="513"/>
        <end position="580"/>
    </location>
</feature>
<gene>
    <name evidence="18" type="primary">Dgcr8</name>
    <name evidence="18" type="ORF">REGSAT_R06376</name>
</gene>
<evidence type="ECO:0000256" key="1">
    <source>
        <dbReference type="ARBA" id="ARBA00001971"/>
    </source>
</evidence>
<evidence type="ECO:0000256" key="7">
    <source>
        <dbReference type="ARBA" id="ARBA00022737"/>
    </source>
</evidence>
<dbReference type="FunFam" id="3.30.160.590:FF:000001">
    <property type="entry name" value="microprocessor complex subunit DGCR8"/>
    <property type="match status" value="1"/>
</dbReference>
<keyword evidence="7" id="KW-0677">Repeat</keyword>
<dbReference type="OrthoDB" id="112668at2759"/>
<dbReference type="AlphaFoldDB" id="A0A7K4XVT9"/>
<dbReference type="PANTHER" id="PTHR13482:SF3">
    <property type="entry name" value="MICROPROCESSOR COMPLEX SUBUNIT DGCR8"/>
    <property type="match status" value="1"/>
</dbReference>
<evidence type="ECO:0000256" key="14">
    <source>
        <dbReference type="PROSITE-ProRule" id="PRU00266"/>
    </source>
</evidence>
<evidence type="ECO:0000256" key="5">
    <source>
        <dbReference type="ARBA" id="ARBA00022617"/>
    </source>
</evidence>
<comment type="caution">
    <text evidence="18">The sequence shown here is derived from an EMBL/GenBank/DDBJ whole genome shotgun (WGS) entry which is preliminary data.</text>
</comment>
<dbReference type="PROSITE" id="PS50137">
    <property type="entry name" value="DS_RBD"/>
    <property type="match status" value="1"/>
</dbReference>
<dbReference type="FunFam" id="3.30.160.20:FF:000023">
    <property type="entry name" value="DGCR8, microprocessor complex subunit"/>
    <property type="match status" value="1"/>
</dbReference>
<keyword evidence="19" id="KW-1185">Reference proteome</keyword>
<evidence type="ECO:0000256" key="3">
    <source>
        <dbReference type="ARBA" id="ARBA00022499"/>
    </source>
</evidence>
<feature type="domain" description="WW" evidence="16">
    <location>
        <begin position="303"/>
        <end position="336"/>
    </location>
</feature>